<feature type="domain" description="Cytochrome b561 bacterial/Ni-hydrogenase" evidence="14">
    <location>
        <begin position="6"/>
        <end position="175"/>
    </location>
</feature>
<dbReference type="GO" id="GO:0020037">
    <property type="term" value="F:heme binding"/>
    <property type="evidence" value="ECO:0007669"/>
    <property type="project" value="TreeGrafter"/>
</dbReference>
<evidence type="ECO:0000256" key="4">
    <source>
        <dbReference type="ARBA" id="ARBA00022475"/>
    </source>
</evidence>
<dbReference type="PANTHER" id="PTHR30529">
    <property type="entry name" value="CYTOCHROME B561"/>
    <property type="match status" value="1"/>
</dbReference>
<evidence type="ECO:0000313" key="16">
    <source>
        <dbReference type="Proteomes" id="UP000273643"/>
    </source>
</evidence>
<dbReference type="PANTHER" id="PTHR30529:SF6">
    <property type="entry name" value="BLL0291 PROTEIN"/>
    <property type="match status" value="1"/>
</dbReference>
<dbReference type="Proteomes" id="UP000273643">
    <property type="component" value="Unassembled WGS sequence"/>
</dbReference>
<dbReference type="InterPro" id="IPR052168">
    <property type="entry name" value="Cytochrome_b561_oxidase"/>
</dbReference>
<accession>A0A3N1P046</accession>
<keyword evidence="8" id="KW-0249">Electron transport</keyword>
<comment type="similarity">
    <text evidence="12">Belongs to the cytochrome b561 family.</text>
</comment>
<keyword evidence="6 13" id="KW-0812">Transmembrane</keyword>
<evidence type="ECO:0000259" key="14">
    <source>
        <dbReference type="Pfam" id="PF01292"/>
    </source>
</evidence>
<comment type="subcellular location">
    <subcellularLocation>
        <location evidence="2">Cell membrane</location>
        <topology evidence="2">Multi-pass membrane protein</topology>
    </subcellularLocation>
</comment>
<evidence type="ECO:0000256" key="1">
    <source>
        <dbReference type="ARBA" id="ARBA00001970"/>
    </source>
</evidence>
<name>A0A3N1P046_9GAMM</name>
<evidence type="ECO:0000313" key="15">
    <source>
        <dbReference type="EMBL" id="ROQ21825.1"/>
    </source>
</evidence>
<keyword evidence="3" id="KW-0813">Transport</keyword>
<feature type="transmembrane region" description="Helical" evidence="13">
    <location>
        <begin position="13"/>
        <end position="33"/>
    </location>
</feature>
<dbReference type="GO" id="GO:0009055">
    <property type="term" value="F:electron transfer activity"/>
    <property type="evidence" value="ECO:0007669"/>
    <property type="project" value="InterPro"/>
</dbReference>
<dbReference type="GO" id="GO:0005886">
    <property type="term" value="C:plasma membrane"/>
    <property type="evidence" value="ECO:0007669"/>
    <property type="project" value="UniProtKB-SubCell"/>
</dbReference>
<keyword evidence="7" id="KW-0479">Metal-binding</keyword>
<comment type="cofactor">
    <cofactor evidence="1">
        <name>heme b</name>
        <dbReference type="ChEBI" id="CHEBI:60344"/>
    </cofactor>
</comment>
<keyword evidence="16" id="KW-1185">Reference proteome</keyword>
<evidence type="ECO:0000256" key="13">
    <source>
        <dbReference type="SAM" id="Phobius"/>
    </source>
</evidence>
<dbReference type="InterPro" id="IPR011577">
    <property type="entry name" value="Cyt_b561_bac/Ni-Hgenase"/>
</dbReference>
<dbReference type="EMBL" id="RJUK01000001">
    <property type="protein sequence ID" value="ROQ21825.1"/>
    <property type="molecule type" value="Genomic_DNA"/>
</dbReference>
<keyword evidence="5" id="KW-0349">Heme</keyword>
<dbReference type="OrthoDB" id="8589936at2"/>
<protein>
    <submittedName>
        <fullName evidence="15">Cytochrome b561</fullName>
    </submittedName>
</protein>
<feature type="transmembrane region" description="Helical" evidence="13">
    <location>
        <begin position="84"/>
        <end position="105"/>
    </location>
</feature>
<keyword evidence="9 13" id="KW-1133">Transmembrane helix</keyword>
<dbReference type="SUPFAM" id="SSF81342">
    <property type="entry name" value="Transmembrane di-heme cytochromes"/>
    <property type="match status" value="1"/>
</dbReference>
<keyword evidence="11 13" id="KW-0472">Membrane</keyword>
<evidence type="ECO:0000256" key="5">
    <source>
        <dbReference type="ARBA" id="ARBA00022617"/>
    </source>
</evidence>
<organism evidence="15 16">
    <name type="scientific">Marinimicrobium koreense</name>
    <dbReference type="NCBI Taxonomy" id="306545"/>
    <lineage>
        <taxon>Bacteria</taxon>
        <taxon>Pseudomonadati</taxon>
        <taxon>Pseudomonadota</taxon>
        <taxon>Gammaproteobacteria</taxon>
        <taxon>Cellvibrionales</taxon>
        <taxon>Cellvibrionaceae</taxon>
        <taxon>Marinimicrobium</taxon>
    </lineage>
</organism>
<evidence type="ECO:0000256" key="11">
    <source>
        <dbReference type="ARBA" id="ARBA00023136"/>
    </source>
</evidence>
<evidence type="ECO:0000256" key="12">
    <source>
        <dbReference type="ARBA" id="ARBA00037975"/>
    </source>
</evidence>
<keyword evidence="4" id="KW-1003">Cell membrane</keyword>
<keyword evidence="10" id="KW-0408">Iron</keyword>
<evidence type="ECO:0000256" key="2">
    <source>
        <dbReference type="ARBA" id="ARBA00004651"/>
    </source>
</evidence>
<gene>
    <name evidence="15" type="ORF">EDC38_2453</name>
</gene>
<dbReference type="InterPro" id="IPR016174">
    <property type="entry name" value="Di-haem_cyt_TM"/>
</dbReference>
<dbReference type="Gene3D" id="1.20.950.20">
    <property type="entry name" value="Transmembrane di-heme cytochromes, Chain C"/>
    <property type="match status" value="2"/>
</dbReference>
<dbReference type="RefSeq" id="WP_123638753.1">
    <property type="nucleotide sequence ID" value="NZ_RJUK01000001.1"/>
</dbReference>
<feature type="transmembrane region" description="Helical" evidence="13">
    <location>
        <begin position="142"/>
        <end position="164"/>
    </location>
</feature>
<evidence type="ECO:0000256" key="10">
    <source>
        <dbReference type="ARBA" id="ARBA00023004"/>
    </source>
</evidence>
<dbReference type="AlphaFoldDB" id="A0A3N1P046"/>
<feature type="transmembrane region" description="Helical" evidence="13">
    <location>
        <begin position="45"/>
        <end position="64"/>
    </location>
</feature>
<evidence type="ECO:0000256" key="8">
    <source>
        <dbReference type="ARBA" id="ARBA00022982"/>
    </source>
</evidence>
<comment type="caution">
    <text evidence="15">The sequence shown here is derived from an EMBL/GenBank/DDBJ whole genome shotgun (WGS) entry which is preliminary data.</text>
</comment>
<evidence type="ECO:0000256" key="6">
    <source>
        <dbReference type="ARBA" id="ARBA00022692"/>
    </source>
</evidence>
<dbReference type="GO" id="GO:0022904">
    <property type="term" value="P:respiratory electron transport chain"/>
    <property type="evidence" value="ECO:0007669"/>
    <property type="project" value="InterPro"/>
</dbReference>
<proteinExistence type="inferred from homology"/>
<reference evidence="15 16" key="1">
    <citation type="submission" date="2018-11" db="EMBL/GenBank/DDBJ databases">
        <title>Genomic Encyclopedia of Type Strains, Phase IV (KMG-IV): sequencing the most valuable type-strain genomes for metagenomic binning, comparative biology and taxonomic classification.</title>
        <authorList>
            <person name="Goeker M."/>
        </authorList>
    </citation>
    <scope>NUCLEOTIDE SEQUENCE [LARGE SCALE GENOMIC DNA]</scope>
    <source>
        <strain evidence="15 16">DSM 16974</strain>
    </source>
</reference>
<dbReference type="GO" id="GO:0046872">
    <property type="term" value="F:metal ion binding"/>
    <property type="evidence" value="ECO:0007669"/>
    <property type="project" value="UniProtKB-KW"/>
</dbReference>
<evidence type="ECO:0000256" key="7">
    <source>
        <dbReference type="ARBA" id="ARBA00022723"/>
    </source>
</evidence>
<evidence type="ECO:0000256" key="3">
    <source>
        <dbReference type="ARBA" id="ARBA00022448"/>
    </source>
</evidence>
<dbReference type="Pfam" id="PF01292">
    <property type="entry name" value="Ni_hydr_CYTB"/>
    <property type="match status" value="1"/>
</dbReference>
<evidence type="ECO:0000256" key="9">
    <source>
        <dbReference type="ARBA" id="ARBA00022989"/>
    </source>
</evidence>
<sequence length="176" mass="19442">MDRPTHYTGAARLLHWAMALLLFAMLLAGLTLVRSLEPWQPTLLLLHKSFGLLALVLAVIRLIVRLGSRTPALPGSLPSWQVWAAKSSHVALYAAMFALPVSGYLMQNAAGRPITFFEGFTLPALIETDLATYGLLRTLHGWFAWGFMTLIFLHIGAALQHGLIRRDGVLRSMIGR</sequence>